<evidence type="ECO:0000313" key="2">
    <source>
        <dbReference type="Proteomes" id="UP000183982"/>
    </source>
</evidence>
<proteinExistence type="predicted"/>
<sequence length="66" mass="7400">MGRPFCTKRVFCQKSLYKTDKAALLARLLQFSILCDRSEVFGLRHAQNVIATIDADDLTRGKTPGI</sequence>
<dbReference type="Proteomes" id="UP000183982">
    <property type="component" value="Unassembled WGS sequence"/>
</dbReference>
<accession>A0A1M6IIF9</accession>
<reference evidence="2" key="1">
    <citation type="submission" date="2016-11" db="EMBL/GenBank/DDBJ databases">
        <authorList>
            <person name="Varghese N."/>
            <person name="Submissions S."/>
        </authorList>
    </citation>
    <scope>NUCLEOTIDE SEQUENCE [LARGE SCALE GENOMIC DNA]</scope>
    <source>
        <strain evidence="2">DSM 100564</strain>
    </source>
</reference>
<gene>
    <name evidence="1" type="ORF">SAMN05444000_107132</name>
</gene>
<keyword evidence="2" id="KW-1185">Reference proteome</keyword>
<evidence type="ECO:0000313" key="1">
    <source>
        <dbReference type="EMBL" id="SHJ34215.1"/>
    </source>
</evidence>
<organism evidence="1 2">
    <name type="scientific">Shimia gijangensis</name>
    <dbReference type="NCBI Taxonomy" id="1470563"/>
    <lineage>
        <taxon>Bacteria</taxon>
        <taxon>Pseudomonadati</taxon>
        <taxon>Pseudomonadota</taxon>
        <taxon>Alphaproteobacteria</taxon>
        <taxon>Rhodobacterales</taxon>
        <taxon>Roseobacteraceae</taxon>
    </lineage>
</organism>
<name>A0A1M6IIF9_9RHOB</name>
<dbReference type="EMBL" id="FQZQ01000007">
    <property type="protein sequence ID" value="SHJ34215.1"/>
    <property type="molecule type" value="Genomic_DNA"/>
</dbReference>
<protein>
    <submittedName>
        <fullName evidence="1">Uncharacterized protein</fullName>
    </submittedName>
</protein>
<dbReference type="AlphaFoldDB" id="A0A1M6IIF9"/>